<feature type="region of interest" description="Disordered" evidence="1">
    <location>
        <begin position="487"/>
        <end position="515"/>
    </location>
</feature>
<dbReference type="GeneID" id="33572704"/>
<dbReference type="OrthoDB" id="2435625at2759"/>
<feature type="region of interest" description="Disordered" evidence="1">
    <location>
        <begin position="231"/>
        <end position="252"/>
    </location>
</feature>
<organism evidence="2 3">
    <name type="scientific">Lobosporangium transversale</name>
    <dbReference type="NCBI Taxonomy" id="64571"/>
    <lineage>
        <taxon>Eukaryota</taxon>
        <taxon>Fungi</taxon>
        <taxon>Fungi incertae sedis</taxon>
        <taxon>Mucoromycota</taxon>
        <taxon>Mortierellomycotina</taxon>
        <taxon>Mortierellomycetes</taxon>
        <taxon>Mortierellales</taxon>
        <taxon>Mortierellaceae</taxon>
        <taxon>Lobosporangium</taxon>
    </lineage>
</organism>
<protein>
    <submittedName>
        <fullName evidence="2">Uncharacterized protein</fullName>
    </submittedName>
</protein>
<proteinExistence type="predicted"/>
<dbReference type="EMBL" id="MCFF01000015">
    <property type="protein sequence ID" value="ORZ18367.1"/>
    <property type="molecule type" value="Genomic_DNA"/>
</dbReference>
<comment type="caution">
    <text evidence="2">The sequence shown here is derived from an EMBL/GenBank/DDBJ whole genome shotgun (WGS) entry which is preliminary data.</text>
</comment>
<evidence type="ECO:0000313" key="2">
    <source>
        <dbReference type="EMBL" id="ORZ18367.1"/>
    </source>
</evidence>
<dbReference type="RefSeq" id="XP_021882162.1">
    <property type="nucleotide sequence ID" value="XM_022030863.1"/>
</dbReference>
<gene>
    <name evidence="2" type="ORF">BCR41DRAFT_46219</name>
</gene>
<name>A0A1Y2GQ71_9FUNG</name>
<evidence type="ECO:0000313" key="3">
    <source>
        <dbReference type="Proteomes" id="UP000193648"/>
    </source>
</evidence>
<dbReference type="AlphaFoldDB" id="A0A1Y2GQ71"/>
<accession>A0A1Y2GQ71</accession>
<keyword evidence="3" id="KW-1185">Reference proteome</keyword>
<dbReference type="Proteomes" id="UP000193648">
    <property type="component" value="Unassembled WGS sequence"/>
</dbReference>
<evidence type="ECO:0000256" key="1">
    <source>
        <dbReference type="SAM" id="MobiDB-lite"/>
    </source>
</evidence>
<sequence length="598" mass="65611">MTSSEAFDSLCQRVFMTSTDSTSPASDSTPPEETALSLIIRAQVYELPQSLANSPAPTVAPSLSSQNNQDRLYYRIHLEILDATLQGKVRQILVDTIDPSSLIELPFDRNLTGYSSKTRTETRQAPLESSVVLDMDGLTTTTSSEETAEAQSLPSTMLLLPTKEWLQLTGRIRYWRAESHRVKAAQREIVLDNLLKERWIDPSSHQLAAISASPPSSGSFIAANIPQASLPSSPSPSASSSSATSVPSSSPISSLRFQSSPYKHTFQEHQSNILVQFMTQYGEEPSVTSLLRGLLDLIRRQLTLDRVLIWTFDRANLTEQKPEATVAFLDLLACLGMELVERPDEATPAVVPEIAGTNSIVSATSETTVVGSSSGAGTGVSGSNNTKKDDLSTELMWTFGAKIDDRRLEYWVHNIQQATLPSPKLDGLSLLPSSVTVVNNNDSTASKSGLNQTEHHPNPIPIVVRKRFLQDRNTIPAGRIQVLTTAHNNSHNKPMVTPPPQQQGGREGEEEASVMRDNSLVLSSSKYALDSAGSQSLISSPGMFVERVRKDIKHLARWATTCGGRLDWIWAWLFSSIQRSRHRSTTEPRPPRSNDENV</sequence>
<dbReference type="InParanoid" id="A0A1Y2GQ71"/>
<reference evidence="2 3" key="1">
    <citation type="submission" date="2016-07" db="EMBL/GenBank/DDBJ databases">
        <title>Pervasive Adenine N6-methylation of Active Genes in Fungi.</title>
        <authorList>
            <consortium name="DOE Joint Genome Institute"/>
            <person name="Mondo S.J."/>
            <person name="Dannebaum R.O."/>
            <person name="Kuo R.C."/>
            <person name="Labutti K."/>
            <person name="Haridas S."/>
            <person name="Kuo A."/>
            <person name="Salamov A."/>
            <person name="Ahrendt S.R."/>
            <person name="Lipzen A."/>
            <person name="Sullivan W."/>
            <person name="Andreopoulos W.B."/>
            <person name="Clum A."/>
            <person name="Lindquist E."/>
            <person name="Daum C."/>
            <person name="Ramamoorthy G.K."/>
            <person name="Gryganskyi A."/>
            <person name="Culley D."/>
            <person name="Magnuson J.K."/>
            <person name="James T.Y."/>
            <person name="O'Malley M.A."/>
            <person name="Stajich J.E."/>
            <person name="Spatafora J.W."/>
            <person name="Visel A."/>
            <person name="Grigoriev I.V."/>
        </authorList>
    </citation>
    <scope>NUCLEOTIDE SEQUENCE [LARGE SCALE GENOMIC DNA]</scope>
    <source>
        <strain evidence="2 3">NRRL 3116</strain>
    </source>
</reference>